<dbReference type="Proteomes" id="UP000187941">
    <property type="component" value="Chromosome"/>
</dbReference>
<dbReference type="InterPro" id="IPR039558">
    <property type="entry name" value="TPA1/OFD1_N"/>
</dbReference>
<dbReference type="RefSeq" id="WP_077130270.1">
    <property type="nucleotide sequence ID" value="NZ_CP014263.1"/>
</dbReference>
<proteinExistence type="predicted"/>
<accession>A0A1P9WTX4</accession>
<dbReference type="OrthoDB" id="9783171at2"/>
<dbReference type="AlphaFoldDB" id="A0A1P9WTX4"/>
<protein>
    <recommendedName>
        <fullName evidence="1">Prolyl 3,4-dihydroxylase TPA1/OFD1 N-terminal domain-containing protein</fullName>
    </recommendedName>
</protein>
<dbReference type="STRING" id="1178516.AWR27_05515"/>
<dbReference type="Pfam" id="PF13661">
    <property type="entry name" value="2OG-FeII_Oxy_4"/>
    <property type="match status" value="1"/>
</dbReference>
<dbReference type="KEGG" id="smon:AWR27_05515"/>
<dbReference type="EMBL" id="CP014263">
    <property type="protein sequence ID" value="AQG78827.1"/>
    <property type="molecule type" value="Genomic_DNA"/>
</dbReference>
<dbReference type="Gene3D" id="2.60.120.620">
    <property type="entry name" value="q2cbj1_9rhob like domain"/>
    <property type="match status" value="1"/>
</dbReference>
<keyword evidence="3" id="KW-1185">Reference proteome</keyword>
<evidence type="ECO:0000259" key="1">
    <source>
        <dbReference type="Pfam" id="PF13661"/>
    </source>
</evidence>
<organism evidence="2 3">
    <name type="scientific">Spirosoma montaniterrae</name>
    <dbReference type="NCBI Taxonomy" id="1178516"/>
    <lineage>
        <taxon>Bacteria</taxon>
        <taxon>Pseudomonadati</taxon>
        <taxon>Bacteroidota</taxon>
        <taxon>Cytophagia</taxon>
        <taxon>Cytophagales</taxon>
        <taxon>Cytophagaceae</taxon>
        <taxon>Spirosoma</taxon>
    </lineage>
</organism>
<dbReference type="NCBIfam" id="NF041706">
    <property type="entry name" value="2OG_matur_YhhC"/>
    <property type="match status" value="1"/>
</dbReference>
<sequence>MAALFNLTPPERLDAPFPHVAIRHFLSVGTADELLSWFETTPAWRRHVEDGFYDTYDLDLRRAELPASLTTLISTDTTNQLRLYMEAIFGTRLTEQTDVMGHKLQVGQVIRVHSDYGPVGQTHRLVIQVNRHWSTAQGGILMLFDRENPDETEGINRYYLPANQSAVGFEISPYSHHAVSPIIHGDRYTLVYSFYALDGYRKFETEPALQTEAA</sequence>
<gene>
    <name evidence="2" type="ORF">AWR27_05515</name>
</gene>
<evidence type="ECO:0000313" key="2">
    <source>
        <dbReference type="EMBL" id="AQG78827.1"/>
    </source>
</evidence>
<evidence type="ECO:0000313" key="3">
    <source>
        <dbReference type="Proteomes" id="UP000187941"/>
    </source>
</evidence>
<reference evidence="2 3" key="1">
    <citation type="submission" date="2016-01" db="EMBL/GenBank/DDBJ databases">
        <authorList>
            <person name="Oliw E.H."/>
        </authorList>
    </citation>
    <scope>NUCLEOTIDE SEQUENCE [LARGE SCALE GENOMIC DNA]</scope>
    <source>
        <strain evidence="2 3">DY10</strain>
    </source>
</reference>
<feature type="domain" description="Prolyl 3,4-dihydroxylase TPA1/OFD1 N-terminal" evidence="1">
    <location>
        <begin position="105"/>
        <end position="187"/>
    </location>
</feature>
<name>A0A1P9WTX4_9BACT</name>